<dbReference type="Gene3D" id="3.40.630.30">
    <property type="match status" value="1"/>
</dbReference>
<keyword evidence="3" id="KW-1185">Reference proteome</keyword>
<dbReference type="InterPro" id="IPR052777">
    <property type="entry name" value="Acetyltransferase_Enz"/>
</dbReference>
<comment type="caution">
    <text evidence="2">The sequence shown here is derived from an EMBL/GenBank/DDBJ whole genome shotgun (WGS) entry which is preliminary data.</text>
</comment>
<dbReference type="PROSITE" id="PS51186">
    <property type="entry name" value="GNAT"/>
    <property type="match status" value="1"/>
</dbReference>
<protein>
    <recommendedName>
        <fullName evidence="1">N-acetyltransferase domain-containing protein</fullName>
    </recommendedName>
</protein>
<dbReference type="PANTHER" id="PTHR43305:SF1">
    <property type="entry name" value="FAMILY N-ACETYLTRANSFERASE, PUTATIVE (AFU_ORTHOLOGUE AFUA_2G01380)-RELATED"/>
    <property type="match status" value="1"/>
</dbReference>
<evidence type="ECO:0000313" key="3">
    <source>
        <dbReference type="Proteomes" id="UP001465976"/>
    </source>
</evidence>
<feature type="domain" description="N-acetyltransferase" evidence="1">
    <location>
        <begin position="9"/>
        <end position="165"/>
    </location>
</feature>
<evidence type="ECO:0000313" key="2">
    <source>
        <dbReference type="EMBL" id="KAL0573672.1"/>
    </source>
</evidence>
<dbReference type="PANTHER" id="PTHR43305">
    <property type="entry name" value="FAMILY N-ACETYLTRANSFERASE, PUTATIVE (AFU_ORTHOLOGUE AFUA_2G01380)-RELATED"/>
    <property type="match status" value="1"/>
</dbReference>
<dbReference type="CDD" id="cd04301">
    <property type="entry name" value="NAT_SF"/>
    <property type="match status" value="1"/>
</dbReference>
<dbReference type="InterPro" id="IPR000182">
    <property type="entry name" value="GNAT_dom"/>
</dbReference>
<dbReference type="EMBL" id="JBAHYK010000476">
    <property type="protein sequence ID" value="KAL0573672.1"/>
    <property type="molecule type" value="Genomic_DNA"/>
</dbReference>
<dbReference type="SUPFAM" id="SSF55729">
    <property type="entry name" value="Acyl-CoA N-acyltransferases (Nat)"/>
    <property type="match status" value="1"/>
</dbReference>
<gene>
    <name evidence="2" type="ORF">V5O48_008284</name>
</gene>
<organism evidence="2 3">
    <name type="scientific">Marasmius crinis-equi</name>
    <dbReference type="NCBI Taxonomy" id="585013"/>
    <lineage>
        <taxon>Eukaryota</taxon>
        <taxon>Fungi</taxon>
        <taxon>Dikarya</taxon>
        <taxon>Basidiomycota</taxon>
        <taxon>Agaricomycotina</taxon>
        <taxon>Agaricomycetes</taxon>
        <taxon>Agaricomycetidae</taxon>
        <taxon>Agaricales</taxon>
        <taxon>Marasmiineae</taxon>
        <taxon>Marasmiaceae</taxon>
        <taxon>Marasmius</taxon>
    </lineage>
</organism>
<evidence type="ECO:0000259" key="1">
    <source>
        <dbReference type="PROSITE" id="PS51186"/>
    </source>
</evidence>
<name>A0ABR3FEU4_9AGAR</name>
<dbReference type="Proteomes" id="UP001465976">
    <property type="component" value="Unassembled WGS sequence"/>
</dbReference>
<accession>A0ABR3FEU4</accession>
<reference evidence="2 3" key="1">
    <citation type="submission" date="2024-02" db="EMBL/GenBank/DDBJ databases">
        <title>A draft genome for the cacao thread blight pathogen Marasmius crinis-equi.</title>
        <authorList>
            <person name="Cohen S.P."/>
            <person name="Baruah I.K."/>
            <person name="Amoako-Attah I."/>
            <person name="Bukari Y."/>
            <person name="Meinhardt L.W."/>
            <person name="Bailey B.A."/>
        </authorList>
    </citation>
    <scope>NUCLEOTIDE SEQUENCE [LARGE SCALE GENOMIC DNA]</scope>
    <source>
        <strain evidence="2 3">GH-76</strain>
    </source>
</reference>
<sequence length="170" mass="18785">MVAEPENPVLITPASFPEDREAVATLFTEYANTLAIDLSFQNFSEELEALPGKYAADQGGCLFLARRTGSDSAIGCVALRPTSPPDTCEIKRLYVRSEGRGMSIGKTLLERVIAEAKKLGYKEMLLDTLPGMSEARRLYTKFGFTEAEKYYNSPIEGTIFQRLVLTSLKS</sequence>
<proteinExistence type="predicted"/>
<dbReference type="Pfam" id="PF00583">
    <property type="entry name" value="Acetyltransf_1"/>
    <property type="match status" value="1"/>
</dbReference>
<dbReference type="InterPro" id="IPR016181">
    <property type="entry name" value="Acyl_CoA_acyltransferase"/>
</dbReference>